<protein>
    <recommendedName>
        <fullName evidence="2">Concentrative nucleoside transporter C-terminal domain-containing protein</fullName>
    </recommendedName>
</protein>
<organism evidence="3 4">
    <name type="scientific">Cryomyces minteri</name>
    <dbReference type="NCBI Taxonomy" id="331657"/>
    <lineage>
        <taxon>Eukaryota</taxon>
        <taxon>Fungi</taxon>
        <taxon>Dikarya</taxon>
        <taxon>Ascomycota</taxon>
        <taxon>Pezizomycotina</taxon>
        <taxon>Dothideomycetes</taxon>
        <taxon>Dothideomycetes incertae sedis</taxon>
        <taxon>Cryomyces</taxon>
    </lineage>
</organism>
<dbReference type="InterPro" id="IPR008276">
    <property type="entry name" value="C_nuclsd_transpt"/>
</dbReference>
<feature type="transmembrane region" description="Helical" evidence="1">
    <location>
        <begin position="237"/>
        <end position="260"/>
    </location>
</feature>
<feature type="domain" description="Concentrative nucleoside transporter C-terminal" evidence="2">
    <location>
        <begin position="44"/>
        <end position="257"/>
    </location>
</feature>
<dbReference type="InterPro" id="IPR011657">
    <property type="entry name" value="CNT_C_dom"/>
</dbReference>
<accession>A0A4U0X175</accession>
<sequence length="277" mass="29050">MLIKPFVAHLTQAELHQVMCSGFATIAGSVLIAYISLGVNPQALVSSCVMSIPASLAISHLRYPETEETLTAGRVVILDDDEHRAANSLHAFANGAWLGLKIAGMILATLLCIIALLGLADGLLTWWGRYINLNGKCDLTIELVVGYICYPVAFLLGVPRNGDLLKVGRLIGIKLIANEFVAYTKLTSDPAYADLSPRSQLIATYSLCGFANIGSLGTQIGVLSQIAPGRSGDVSRLAVSALITGAISTFTSASIAGLLVTDQSTYLSKAVNATAAA</sequence>
<name>A0A4U0X175_9PEZI</name>
<dbReference type="EMBL" id="NAJN01000680">
    <property type="protein sequence ID" value="TKA70002.1"/>
    <property type="molecule type" value="Genomic_DNA"/>
</dbReference>
<dbReference type="GO" id="GO:0005886">
    <property type="term" value="C:plasma membrane"/>
    <property type="evidence" value="ECO:0007669"/>
    <property type="project" value="TreeGrafter"/>
</dbReference>
<dbReference type="STRING" id="331657.A0A4U0X175"/>
<dbReference type="GO" id="GO:0005337">
    <property type="term" value="F:nucleoside transmembrane transporter activity"/>
    <property type="evidence" value="ECO:0007669"/>
    <property type="project" value="InterPro"/>
</dbReference>
<keyword evidence="1" id="KW-0812">Transmembrane</keyword>
<dbReference type="AlphaFoldDB" id="A0A4U0X175"/>
<dbReference type="PANTHER" id="PTHR10590">
    <property type="entry name" value="SODIUM/NUCLEOSIDE COTRANSPORTER"/>
    <property type="match status" value="1"/>
</dbReference>
<keyword evidence="4" id="KW-1185">Reference proteome</keyword>
<feature type="transmembrane region" description="Helical" evidence="1">
    <location>
        <begin position="139"/>
        <end position="158"/>
    </location>
</feature>
<evidence type="ECO:0000313" key="3">
    <source>
        <dbReference type="EMBL" id="TKA70002.1"/>
    </source>
</evidence>
<dbReference type="Pfam" id="PF07662">
    <property type="entry name" value="Nucleos_tra2_C"/>
    <property type="match status" value="1"/>
</dbReference>
<reference evidence="3 4" key="1">
    <citation type="submission" date="2017-03" db="EMBL/GenBank/DDBJ databases">
        <title>Genomes of endolithic fungi from Antarctica.</title>
        <authorList>
            <person name="Coleine C."/>
            <person name="Masonjones S."/>
            <person name="Stajich J.E."/>
        </authorList>
    </citation>
    <scope>NUCLEOTIDE SEQUENCE [LARGE SCALE GENOMIC DNA]</scope>
    <source>
        <strain evidence="3 4">CCFEE 5187</strain>
    </source>
</reference>
<proteinExistence type="predicted"/>
<keyword evidence="1" id="KW-1133">Transmembrane helix</keyword>
<feature type="transmembrane region" description="Helical" evidence="1">
    <location>
        <begin position="102"/>
        <end position="127"/>
    </location>
</feature>
<dbReference type="OrthoDB" id="6075923at2759"/>
<dbReference type="Proteomes" id="UP000308768">
    <property type="component" value="Unassembled WGS sequence"/>
</dbReference>
<evidence type="ECO:0000259" key="2">
    <source>
        <dbReference type="Pfam" id="PF07662"/>
    </source>
</evidence>
<dbReference type="GO" id="GO:0015293">
    <property type="term" value="F:symporter activity"/>
    <property type="evidence" value="ECO:0007669"/>
    <property type="project" value="TreeGrafter"/>
</dbReference>
<comment type="caution">
    <text evidence="3">The sequence shown here is derived from an EMBL/GenBank/DDBJ whole genome shotgun (WGS) entry which is preliminary data.</text>
</comment>
<dbReference type="PANTHER" id="PTHR10590:SF4">
    <property type="entry name" value="SOLUTE CARRIER FAMILY 28 MEMBER 3"/>
    <property type="match status" value="1"/>
</dbReference>
<feature type="transmembrane region" description="Helical" evidence="1">
    <location>
        <begin position="15"/>
        <end position="37"/>
    </location>
</feature>
<evidence type="ECO:0000256" key="1">
    <source>
        <dbReference type="SAM" id="Phobius"/>
    </source>
</evidence>
<evidence type="ECO:0000313" key="4">
    <source>
        <dbReference type="Proteomes" id="UP000308768"/>
    </source>
</evidence>
<gene>
    <name evidence="3" type="ORF">B0A49_03633</name>
</gene>
<keyword evidence="1" id="KW-0472">Membrane</keyword>